<gene>
    <name evidence="7" type="ORF">QBC33DRAFT_585947</name>
</gene>
<keyword evidence="4" id="KW-0443">Lipid metabolism</keyword>
<dbReference type="GO" id="GO:0046872">
    <property type="term" value="F:metal ion binding"/>
    <property type="evidence" value="ECO:0007669"/>
    <property type="project" value="UniProtKB-KW"/>
</dbReference>
<feature type="binding site" evidence="3">
    <location>
        <position position="169"/>
    </location>
    <ligand>
        <name>Zn(2+)</name>
        <dbReference type="ChEBI" id="CHEBI:29105"/>
    </ligand>
</feature>
<accession>A0AAJ0FHL0</accession>
<evidence type="ECO:0000259" key="5">
    <source>
        <dbReference type="Pfam" id="PF04734"/>
    </source>
</evidence>
<dbReference type="InterPro" id="IPR031329">
    <property type="entry name" value="NEUT/ALK_ceramidase_N"/>
</dbReference>
<dbReference type="EC" id="3.5.1.23" evidence="4"/>
<dbReference type="InterPro" id="IPR031331">
    <property type="entry name" value="NEUT/ALK_ceramidase_C"/>
</dbReference>
<evidence type="ECO:0000256" key="3">
    <source>
        <dbReference type="PIRSR" id="PIRSR606823-2"/>
    </source>
</evidence>
<evidence type="ECO:0000259" key="6">
    <source>
        <dbReference type="Pfam" id="PF17048"/>
    </source>
</evidence>
<dbReference type="Pfam" id="PF04734">
    <property type="entry name" value="Ceramidase_alk"/>
    <property type="match status" value="1"/>
</dbReference>
<name>A0AAJ0FHL0_9PEZI</name>
<keyword evidence="3" id="KW-0862">Zinc</keyword>
<comment type="caution">
    <text evidence="7">The sequence shown here is derived from an EMBL/GenBank/DDBJ whole genome shotgun (WGS) entry which is preliminary data.</text>
</comment>
<evidence type="ECO:0000313" key="8">
    <source>
        <dbReference type="Proteomes" id="UP001244011"/>
    </source>
</evidence>
<dbReference type="GO" id="GO:0046512">
    <property type="term" value="P:sphingosine biosynthetic process"/>
    <property type="evidence" value="ECO:0007669"/>
    <property type="project" value="TreeGrafter"/>
</dbReference>
<dbReference type="GeneID" id="85314646"/>
<feature type="domain" description="Neutral/alkaline non-lysosomal ceramidase N-terminal" evidence="5">
    <location>
        <begin position="74"/>
        <end position="595"/>
    </location>
</feature>
<feature type="binding site" evidence="3">
    <location>
        <position position="279"/>
    </location>
    <ligand>
        <name>Zn(2+)</name>
        <dbReference type="ChEBI" id="CHEBI:29105"/>
    </ligand>
</feature>
<dbReference type="GO" id="GO:0016020">
    <property type="term" value="C:membrane"/>
    <property type="evidence" value="ECO:0007669"/>
    <property type="project" value="GOC"/>
</dbReference>
<feature type="domain" description="Neutral/alkaline non-lysosomal ceramidase C-terminal" evidence="6">
    <location>
        <begin position="612"/>
        <end position="773"/>
    </location>
</feature>
<evidence type="ECO:0000256" key="4">
    <source>
        <dbReference type="RuleBase" id="RU366019"/>
    </source>
</evidence>
<evidence type="ECO:0000256" key="2">
    <source>
        <dbReference type="ARBA" id="ARBA00022801"/>
    </source>
</evidence>
<sequence length="775" mass="82324">MPNPQYRHGVAPAPRRLIAGICLAVSFFLLAVLAISEFTPGRNAKRPTLRAFHEGGAGSSPLSKARATPAGDKYLIGVGKADITGPVVELNLAGYASIPQVGTGLRQRLYSRAFIIGDVDNPDDRFVYLVLDTQSGDTAVRYGILEGLQALGSSYTVYGQSNVAVTGTHSHSGPGAWFNYLLPQVTSFGFDKQSYQAIVDGAVLSVKRAHESLTTGYLDIGTTNITDANLSRSLYAYLANPASERAQYSDSVDKTLTLLRFQRESDLKNIGVLTWFPVHGTSMLENNTHISGDNKGVAAWLFEQSVKGDSRAADGFVAGFSQANVGDTTPNVLGAWCDDGSGQMCSLENSTCADGKSQSCHGRGPEFQKLDLGVSSCYEIGRRQYAGAKKLYDDLDSTSTPVAGSTVKSFHIYKDMRYFSFPLDNGTTVETCPAALGFSFAAGTTDGPGAFDFTQNDPGAPNNPLWSVVGGLLRAPSPRQVACQAPKPVLLDVGEMDAPYAWAPNVVDIQALRAGQLLVVVSPSEATTMAGRRWRAAVAAAASEELGLGQTPHVVLAGPANTYAHYVATPEEYAIQRYEGASTLYGPWQLPAYVNLTVENLRYLSPTAAAASAAPDPGPSPPDNRQKSLSFIAGVVQDGAPIGSAFGRCTALRPGKGPFPAAGGVVVEATFVGANPRNELRLGDTFAAVERLGGGGGDGGSWTRVRDDADWDLVFSWKRTNWLLGYSEVVVSWETGVGEVRPEPGTYRLRYFGNAKSLLGKITAFSGASDSFELV</sequence>
<feature type="binding site" evidence="3">
    <location>
        <position position="566"/>
    </location>
    <ligand>
        <name>Zn(2+)</name>
        <dbReference type="ChEBI" id="CHEBI:29105"/>
    </ligand>
</feature>
<comment type="similarity">
    <text evidence="1 4">Belongs to the neutral ceramidase family.</text>
</comment>
<dbReference type="InterPro" id="IPR006823">
    <property type="entry name" value="Ceramidase_alk"/>
</dbReference>
<dbReference type="Gene3D" id="2.60.40.2300">
    <property type="entry name" value="Neutral/alkaline non-lysosomal ceramidase, C-terminal domain"/>
    <property type="match status" value="1"/>
</dbReference>
<dbReference type="PANTHER" id="PTHR12670:SF20">
    <property type="entry name" value="NEUTRAL CERAMIDASE"/>
    <property type="match status" value="1"/>
</dbReference>
<dbReference type="GO" id="GO:0042759">
    <property type="term" value="P:long-chain fatty acid biosynthetic process"/>
    <property type="evidence" value="ECO:0007669"/>
    <property type="project" value="TreeGrafter"/>
</dbReference>
<dbReference type="Pfam" id="PF17048">
    <property type="entry name" value="Ceramidse_alk_C"/>
    <property type="match status" value="1"/>
</dbReference>
<keyword evidence="2 4" id="KW-0378">Hydrolase</keyword>
<dbReference type="InterPro" id="IPR038445">
    <property type="entry name" value="NCDase_C_sf"/>
</dbReference>
<comment type="catalytic activity">
    <reaction evidence="4">
        <text>an N-acylsphing-4-enine + H2O = sphing-4-enine + a fatty acid</text>
        <dbReference type="Rhea" id="RHEA:20856"/>
        <dbReference type="ChEBI" id="CHEBI:15377"/>
        <dbReference type="ChEBI" id="CHEBI:28868"/>
        <dbReference type="ChEBI" id="CHEBI:52639"/>
        <dbReference type="ChEBI" id="CHEBI:57756"/>
        <dbReference type="EC" id="3.5.1.23"/>
    </reaction>
</comment>
<keyword evidence="3" id="KW-0479">Metal-binding</keyword>
<dbReference type="EMBL" id="MU839007">
    <property type="protein sequence ID" value="KAK1767832.1"/>
    <property type="molecule type" value="Genomic_DNA"/>
</dbReference>
<protein>
    <recommendedName>
        <fullName evidence="4">Neutral ceramidase</fullName>
        <ecNumber evidence="4">3.5.1.23</ecNumber>
    </recommendedName>
</protein>
<dbReference type="Proteomes" id="UP001244011">
    <property type="component" value="Unassembled WGS sequence"/>
</dbReference>
<organism evidence="7 8">
    <name type="scientific">Phialemonium atrogriseum</name>
    <dbReference type="NCBI Taxonomy" id="1093897"/>
    <lineage>
        <taxon>Eukaryota</taxon>
        <taxon>Fungi</taxon>
        <taxon>Dikarya</taxon>
        <taxon>Ascomycota</taxon>
        <taxon>Pezizomycotina</taxon>
        <taxon>Sordariomycetes</taxon>
        <taxon>Sordariomycetidae</taxon>
        <taxon>Cephalothecales</taxon>
        <taxon>Cephalothecaceae</taxon>
        <taxon>Phialemonium</taxon>
    </lineage>
</organism>
<keyword evidence="8" id="KW-1185">Reference proteome</keyword>
<dbReference type="GO" id="GO:0005576">
    <property type="term" value="C:extracellular region"/>
    <property type="evidence" value="ECO:0007669"/>
    <property type="project" value="TreeGrafter"/>
</dbReference>
<dbReference type="GO" id="GO:0017040">
    <property type="term" value="F:N-acylsphingosine amidohydrolase activity"/>
    <property type="evidence" value="ECO:0007669"/>
    <property type="project" value="UniProtKB-UniRule"/>
</dbReference>
<reference evidence="7" key="1">
    <citation type="submission" date="2023-06" db="EMBL/GenBank/DDBJ databases">
        <title>Genome-scale phylogeny and comparative genomics of the fungal order Sordariales.</title>
        <authorList>
            <consortium name="Lawrence Berkeley National Laboratory"/>
            <person name="Hensen N."/>
            <person name="Bonometti L."/>
            <person name="Westerberg I."/>
            <person name="Brannstrom I.O."/>
            <person name="Guillou S."/>
            <person name="Cros-Aarteil S."/>
            <person name="Calhoun S."/>
            <person name="Haridas S."/>
            <person name="Kuo A."/>
            <person name="Mondo S."/>
            <person name="Pangilinan J."/>
            <person name="Riley R."/>
            <person name="Labutti K."/>
            <person name="Andreopoulos B."/>
            <person name="Lipzen A."/>
            <person name="Chen C."/>
            <person name="Yanf M."/>
            <person name="Daum C."/>
            <person name="Ng V."/>
            <person name="Clum A."/>
            <person name="Steindorff A."/>
            <person name="Ohm R."/>
            <person name="Martin F."/>
            <person name="Silar P."/>
            <person name="Natvig D."/>
            <person name="Lalanne C."/>
            <person name="Gautier V."/>
            <person name="Ament-Velasquez S.L."/>
            <person name="Kruys A."/>
            <person name="Hutchinson M.I."/>
            <person name="Powell A.J."/>
            <person name="Barry K."/>
            <person name="Miller A.N."/>
            <person name="Grigoriev I.V."/>
            <person name="Debuchy R."/>
            <person name="Gladieux P."/>
            <person name="Thoren M.H."/>
            <person name="Johannesson H."/>
        </authorList>
    </citation>
    <scope>NUCLEOTIDE SEQUENCE</scope>
    <source>
        <strain evidence="7">8032-3</strain>
    </source>
</reference>
<evidence type="ECO:0000256" key="1">
    <source>
        <dbReference type="ARBA" id="ARBA00009835"/>
    </source>
</evidence>
<feature type="binding site" evidence="3">
    <location>
        <position position="525"/>
    </location>
    <ligand>
        <name>Zn(2+)</name>
        <dbReference type="ChEBI" id="CHEBI:29105"/>
    </ligand>
</feature>
<dbReference type="GO" id="GO:0046514">
    <property type="term" value="P:ceramide catabolic process"/>
    <property type="evidence" value="ECO:0007669"/>
    <property type="project" value="InterPro"/>
</dbReference>
<dbReference type="RefSeq" id="XP_060284045.1">
    <property type="nucleotide sequence ID" value="XM_060431459.1"/>
</dbReference>
<dbReference type="PANTHER" id="PTHR12670">
    <property type="entry name" value="CERAMIDASE"/>
    <property type="match status" value="1"/>
</dbReference>
<comment type="cofactor">
    <cofactor evidence="3">
        <name>Zn(2+)</name>
        <dbReference type="ChEBI" id="CHEBI:29105"/>
    </cofactor>
    <text evidence="3">Binds 1 zinc ion per subunit.</text>
</comment>
<dbReference type="AlphaFoldDB" id="A0AAJ0FHL0"/>
<evidence type="ECO:0000313" key="7">
    <source>
        <dbReference type="EMBL" id="KAK1767832.1"/>
    </source>
</evidence>
<keyword evidence="4" id="KW-0746">Sphingolipid metabolism</keyword>
<proteinExistence type="inferred from homology"/>